<keyword evidence="3" id="KW-1185">Reference proteome</keyword>
<evidence type="ECO:0000256" key="1">
    <source>
        <dbReference type="SAM" id="MobiDB-lite"/>
    </source>
</evidence>
<organism evidence="2 3">
    <name type="scientific">Fusarium beomiforme</name>
    <dbReference type="NCBI Taxonomy" id="44412"/>
    <lineage>
        <taxon>Eukaryota</taxon>
        <taxon>Fungi</taxon>
        <taxon>Dikarya</taxon>
        <taxon>Ascomycota</taxon>
        <taxon>Pezizomycotina</taxon>
        <taxon>Sordariomycetes</taxon>
        <taxon>Hypocreomycetidae</taxon>
        <taxon>Hypocreales</taxon>
        <taxon>Nectriaceae</taxon>
        <taxon>Fusarium</taxon>
        <taxon>Fusarium burgessii species complex</taxon>
    </lineage>
</organism>
<evidence type="ECO:0000313" key="3">
    <source>
        <dbReference type="Proteomes" id="UP000730481"/>
    </source>
</evidence>
<gene>
    <name evidence="2" type="ORF">FBEOM_6567</name>
</gene>
<feature type="compositionally biased region" description="Pro residues" evidence="1">
    <location>
        <begin position="67"/>
        <end position="77"/>
    </location>
</feature>
<feature type="region of interest" description="Disordered" evidence="1">
    <location>
        <begin position="1"/>
        <end position="46"/>
    </location>
</feature>
<evidence type="ECO:0000313" key="2">
    <source>
        <dbReference type="EMBL" id="KAF4339517.1"/>
    </source>
</evidence>
<dbReference type="OrthoDB" id="5245631at2759"/>
<name>A0A9P5AKG8_9HYPO</name>
<protein>
    <submittedName>
        <fullName evidence="2">U3 snorna associated</fullName>
    </submittedName>
</protein>
<dbReference type="Proteomes" id="UP000730481">
    <property type="component" value="Unassembled WGS sequence"/>
</dbReference>
<reference evidence="2" key="2">
    <citation type="submission" date="2020-02" db="EMBL/GenBank/DDBJ databases">
        <title>Identification and distribution of gene clusters putatively required for synthesis of sphingolipid metabolism inhibitors in phylogenetically diverse species of the filamentous fungus Fusarium.</title>
        <authorList>
            <person name="Kim H.-S."/>
            <person name="Busman M."/>
            <person name="Brown D.W."/>
            <person name="Divon H."/>
            <person name="Uhlig S."/>
            <person name="Proctor R.H."/>
        </authorList>
    </citation>
    <scope>NUCLEOTIDE SEQUENCE</scope>
    <source>
        <strain evidence="2">NRRL 25174</strain>
    </source>
</reference>
<reference evidence="2" key="1">
    <citation type="journal article" date="2017" name="Mycologia">
        <title>Fusarium algeriense, sp. nov., a novel toxigenic crown rot pathogen of durum wheat from Algeria is nested in the Fusarium burgessii species complex.</title>
        <authorList>
            <person name="Laraba I."/>
            <person name="Keddad A."/>
            <person name="Boureghda H."/>
            <person name="Abdallah N."/>
            <person name="Vaughan M.M."/>
            <person name="Proctor R.H."/>
            <person name="Busman M."/>
            <person name="O'Donnell K."/>
        </authorList>
    </citation>
    <scope>NUCLEOTIDE SEQUENCE</scope>
    <source>
        <strain evidence="2">NRRL 25174</strain>
    </source>
</reference>
<dbReference type="AlphaFoldDB" id="A0A9P5AKG8"/>
<comment type="caution">
    <text evidence="2">The sequence shown here is derived from an EMBL/GenBank/DDBJ whole genome shotgun (WGS) entry which is preliminary data.</text>
</comment>
<accession>A0A9P5AKG8</accession>
<feature type="region of interest" description="Disordered" evidence="1">
    <location>
        <begin position="60"/>
        <end position="84"/>
    </location>
</feature>
<sequence length="84" mass="9176">MAPQTRKRNYNQNTTKEIPADTATSEEKRKLPVRAKDGDSVDGVKPTLTESKATKVVFGDDDDMVPAPVPVADPKPVVPVEEEE</sequence>
<feature type="non-terminal residue" evidence="2">
    <location>
        <position position="84"/>
    </location>
</feature>
<dbReference type="EMBL" id="PVQB02000282">
    <property type="protein sequence ID" value="KAF4339517.1"/>
    <property type="molecule type" value="Genomic_DNA"/>
</dbReference>
<feature type="compositionally biased region" description="Basic and acidic residues" evidence="1">
    <location>
        <begin position="25"/>
        <end position="39"/>
    </location>
</feature>
<proteinExistence type="predicted"/>